<feature type="domain" description="Retrovirus-related Pol polyprotein from transposon TNT 1-94-like beta-barrel" evidence="2">
    <location>
        <begin position="38"/>
        <end position="112"/>
    </location>
</feature>
<evidence type="ECO:0000313" key="4">
    <source>
        <dbReference type="Proteomes" id="UP001152484"/>
    </source>
</evidence>
<dbReference type="Pfam" id="PF22936">
    <property type="entry name" value="Pol_BBD"/>
    <property type="match status" value="1"/>
</dbReference>
<evidence type="ECO:0000313" key="3">
    <source>
        <dbReference type="EMBL" id="CAH9101732.1"/>
    </source>
</evidence>
<dbReference type="Proteomes" id="UP001152484">
    <property type="component" value="Unassembled WGS sequence"/>
</dbReference>
<protein>
    <recommendedName>
        <fullName evidence="5">GAG-pre-integrase domain-containing protein</fullName>
    </recommendedName>
</protein>
<gene>
    <name evidence="3" type="ORF">CEURO_LOCUS15530</name>
</gene>
<feature type="domain" description="GAG-pre-integrase" evidence="1">
    <location>
        <begin position="160"/>
        <end position="206"/>
    </location>
</feature>
<comment type="caution">
    <text evidence="3">The sequence shown here is derived from an EMBL/GenBank/DDBJ whole genome shotgun (WGS) entry which is preliminary data.</text>
</comment>
<evidence type="ECO:0000259" key="2">
    <source>
        <dbReference type="Pfam" id="PF22936"/>
    </source>
</evidence>
<reference evidence="3" key="1">
    <citation type="submission" date="2022-07" db="EMBL/GenBank/DDBJ databases">
        <authorList>
            <person name="Macas J."/>
            <person name="Novak P."/>
            <person name="Neumann P."/>
        </authorList>
    </citation>
    <scope>NUCLEOTIDE SEQUENCE</scope>
</reference>
<accession>A0A9P1EFG3</accession>
<evidence type="ECO:0000259" key="1">
    <source>
        <dbReference type="Pfam" id="PF13976"/>
    </source>
</evidence>
<dbReference type="AlphaFoldDB" id="A0A9P1EFG3"/>
<name>A0A9P1EFG3_CUSEU</name>
<organism evidence="3 4">
    <name type="scientific">Cuscuta europaea</name>
    <name type="common">European dodder</name>
    <dbReference type="NCBI Taxonomy" id="41803"/>
    <lineage>
        <taxon>Eukaryota</taxon>
        <taxon>Viridiplantae</taxon>
        <taxon>Streptophyta</taxon>
        <taxon>Embryophyta</taxon>
        <taxon>Tracheophyta</taxon>
        <taxon>Spermatophyta</taxon>
        <taxon>Magnoliopsida</taxon>
        <taxon>eudicotyledons</taxon>
        <taxon>Gunneridae</taxon>
        <taxon>Pentapetalae</taxon>
        <taxon>asterids</taxon>
        <taxon>lamiids</taxon>
        <taxon>Solanales</taxon>
        <taxon>Convolvulaceae</taxon>
        <taxon>Cuscuteae</taxon>
        <taxon>Cuscuta</taxon>
        <taxon>Cuscuta subgen. Cuscuta</taxon>
    </lineage>
</organism>
<dbReference type="OrthoDB" id="1306223at2759"/>
<sequence length="243" mass="27106">MNGLSGLNKEHVQAILNILHAETSSSERMTGKNCNFEWILDTGASQHVTGEQSHLIEVTPIHSCSVGLPDGRTTHATMKGRVKISEFITLDHVLYVSGLDCHLISVSQLVDQSNCIVTFTDSIYAIQDLHSRNLIEAGERRDGLFYFRGFSALHAITVGCLPDYEMWHRHLEHPSDRVLKLLPAIRTSSTPKKLNRVCEVCPQAKQVHDPYPLSENKASNVFDLMGALQNTFHMSCCVFSDTC</sequence>
<dbReference type="Pfam" id="PF13976">
    <property type="entry name" value="gag_pre-integrs"/>
    <property type="match status" value="1"/>
</dbReference>
<dbReference type="InterPro" id="IPR025724">
    <property type="entry name" value="GAG-pre-integrase_dom"/>
</dbReference>
<dbReference type="InterPro" id="IPR054722">
    <property type="entry name" value="PolX-like_BBD"/>
</dbReference>
<proteinExistence type="predicted"/>
<evidence type="ECO:0008006" key="5">
    <source>
        <dbReference type="Google" id="ProtNLM"/>
    </source>
</evidence>
<keyword evidence="4" id="KW-1185">Reference proteome</keyword>
<dbReference type="EMBL" id="CAMAPE010000038">
    <property type="protein sequence ID" value="CAH9101732.1"/>
    <property type="molecule type" value="Genomic_DNA"/>
</dbReference>